<name>A0ACB6FQ26_9PLEO</name>
<dbReference type="EMBL" id="PDWZ02000004">
    <property type="protein sequence ID" value="KAB2106531.1"/>
    <property type="molecule type" value="Genomic_DNA"/>
</dbReference>
<sequence length="144" mass="16564">MWRSPEAQTGRGMSKASDVFSFGLVCIYTLGQEDAILIHKDSEVVKKNMYPEQRVLLRHFEFFGPPNERLLNWIDDENWTKVLEKMNELAEADLEERSIMSFEVWGQLLGSEAQKMISGTTKIDPGARSTIDEVLAQPWWQEAV</sequence>
<dbReference type="Proteomes" id="UP000293547">
    <property type="component" value="Unassembled WGS sequence"/>
</dbReference>
<protein>
    <submittedName>
        <fullName evidence="1">Uncharacterized protein</fullName>
    </submittedName>
</protein>
<proteinExistence type="predicted"/>
<accession>A0ACB6FQ26</accession>
<keyword evidence="2" id="KW-1185">Reference proteome</keyword>
<evidence type="ECO:0000313" key="2">
    <source>
        <dbReference type="Proteomes" id="UP000293547"/>
    </source>
</evidence>
<reference evidence="1 2" key="1">
    <citation type="journal article" date="2019" name="bioRxiv">
        <title>Genomics, evolutionary history and diagnostics of the Alternaria alternata species group including apple and Asian pear pathotypes.</title>
        <authorList>
            <person name="Armitage A.D."/>
            <person name="Cockerton H.M."/>
            <person name="Sreenivasaprasad S."/>
            <person name="Woodhall J.W."/>
            <person name="Lane C.R."/>
            <person name="Harrison R.J."/>
            <person name="Clarkson J.P."/>
        </authorList>
    </citation>
    <scope>NUCLEOTIDE SEQUENCE [LARGE SCALE GENOMIC DNA]</scope>
    <source>
        <strain evidence="1 2">FERA 650</strain>
    </source>
</reference>
<evidence type="ECO:0000313" key="1">
    <source>
        <dbReference type="EMBL" id="KAB2106531.1"/>
    </source>
</evidence>
<gene>
    <name evidence="1" type="ORF">AG0111_0g4775</name>
</gene>
<comment type="caution">
    <text evidence="1">The sequence shown here is derived from an EMBL/GenBank/DDBJ whole genome shotgun (WGS) entry which is preliminary data.</text>
</comment>
<organism evidence="1 2">
    <name type="scientific">Alternaria gaisen</name>
    <dbReference type="NCBI Taxonomy" id="167740"/>
    <lineage>
        <taxon>Eukaryota</taxon>
        <taxon>Fungi</taxon>
        <taxon>Dikarya</taxon>
        <taxon>Ascomycota</taxon>
        <taxon>Pezizomycotina</taxon>
        <taxon>Dothideomycetes</taxon>
        <taxon>Pleosporomycetidae</taxon>
        <taxon>Pleosporales</taxon>
        <taxon>Pleosporineae</taxon>
        <taxon>Pleosporaceae</taxon>
        <taxon>Alternaria</taxon>
        <taxon>Alternaria sect. Alternaria</taxon>
    </lineage>
</organism>